<accession>A0AAV7TI63</accession>
<proteinExistence type="predicted"/>
<feature type="compositionally biased region" description="Polar residues" evidence="1">
    <location>
        <begin position="17"/>
        <end position="27"/>
    </location>
</feature>
<evidence type="ECO:0000313" key="2">
    <source>
        <dbReference type="EMBL" id="KAJ1176101.1"/>
    </source>
</evidence>
<evidence type="ECO:0000313" key="3">
    <source>
        <dbReference type="Proteomes" id="UP001066276"/>
    </source>
</evidence>
<dbReference type="Proteomes" id="UP001066276">
    <property type="component" value="Chromosome 3_2"/>
</dbReference>
<dbReference type="EMBL" id="JANPWB010000006">
    <property type="protein sequence ID" value="KAJ1176101.1"/>
    <property type="molecule type" value="Genomic_DNA"/>
</dbReference>
<evidence type="ECO:0000256" key="1">
    <source>
        <dbReference type="SAM" id="MobiDB-lite"/>
    </source>
</evidence>
<name>A0AAV7TI63_PLEWA</name>
<organism evidence="2 3">
    <name type="scientific">Pleurodeles waltl</name>
    <name type="common">Iberian ribbed newt</name>
    <dbReference type="NCBI Taxonomy" id="8319"/>
    <lineage>
        <taxon>Eukaryota</taxon>
        <taxon>Metazoa</taxon>
        <taxon>Chordata</taxon>
        <taxon>Craniata</taxon>
        <taxon>Vertebrata</taxon>
        <taxon>Euteleostomi</taxon>
        <taxon>Amphibia</taxon>
        <taxon>Batrachia</taxon>
        <taxon>Caudata</taxon>
        <taxon>Salamandroidea</taxon>
        <taxon>Salamandridae</taxon>
        <taxon>Pleurodelinae</taxon>
        <taxon>Pleurodeles</taxon>
    </lineage>
</organism>
<dbReference type="AlphaFoldDB" id="A0AAV7TI63"/>
<sequence>MGGGLGPGYESSAYRKIQSTNKENGSSKLAVKSREKHKEKPGRRIQDGGREFTLKRNKDPTMAGAAPSDPQSPR</sequence>
<comment type="caution">
    <text evidence="2">The sequence shown here is derived from an EMBL/GenBank/DDBJ whole genome shotgun (WGS) entry which is preliminary data.</text>
</comment>
<feature type="compositionally biased region" description="Basic and acidic residues" evidence="1">
    <location>
        <begin position="32"/>
        <end position="59"/>
    </location>
</feature>
<protein>
    <submittedName>
        <fullName evidence="2">Uncharacterized protein</fullName>
    </submittedName>
</protein>
<reference evidence="2" key="1">
    <citation type="journal article" date="2022" name="bioRxiv">
        <title>Sequencing and chromosome-scale assembly of the giantPleurodeles waltlgenome.</title>
        <authorList>
            <person name="Brown T."/>
            <person name="Elewa A."/>
            <person name="Iarovenko S."/>
            <person name="Subramanian E."/>
            <person name="Araus A.J."/>
            <person name="Petzold A."/>
            <person name="Susuki M."/>
            <person name="Suzuki K.-i.T."/>
            <person name="Hayashi T."/>
            <person name="Toyoda A."/>
            <person name="Oliveira C."/>
            <person name="Osipova E."/>
            <person name="Leigh N.D."/>
            <person name="Simon A."/>
            <person name="Yun M.H."/>
        </authorList>
    </citation>
    <scope>NUCLEOTIDE SEQUENCE</scope>
    <source>
        <strain evidence="2">20211129_DDA</strain>
        <tissue evidence="2">Liver</tissue>
    </source>
</reference>
<feature type="region of interest" description="Disordered" evidence="1">
    <location>
        <begin position="1"/>
        <end position="74"/>
    </location>
</feature>
<keyword evidence="3" id="KW-1185">Reference proteome</keyword>
<gene>
    <name evidence="2" type="ORF">NDU88_001384</name>
</gene>